<comment type="caution">
    <text evidence="2">The sequence shown here is derived from an EMBL/GenBank/DDBJ whole genome shotgun (WGS) entry which is preliminary data.</text>
</comment>
<feature type="transmembrane region" description="Helical" evidence="1">
    <location>
        <begin position="107"/>
        <end position="125"/>
    </location>
</feature>
<evidence type="ECO:0000313" key="2">
    <source>
        <dbReference type="EMBL" id="HIU22437.1"/>
    </source>
</evidence>
<accession>A0A9D1HUT9</accession>
<sequence length="229" mass="26522">MKCEKCGHELPYGARICPNCGVDIVEKKQYTTQVYNHSKVFHEEDYRVTKSNPFTIASVIVSVFAMLFMIVGRYQMVFFILSLIIVVVAIVLYVIGQKRPGKNNAVGVFICVATLILGAFIWYQICESRLPFIIGTWKSSGNDIYEFDRDGNYEVVNAMKREYYKGTYKMEYDKKKKQYVVTMKSKEAKINGMPMFEKNTNIARVSYNEEKKSAEVVVDGKREKWKKQQ</sequence>
<protein>
    <recommendedName>
        <fullName evidence="4">Zinc-ribbon domain-containing protein</fullName>
    </recommendedName>
</protein>
<dbReference type="Proteomes" id="UP000824087">
    <property type="component" value="Unassembled WGS sequence"/>
</dbReference>
<reference evidence="2" key="1">
    <citation type="submission" date="2020-10" db="EMBL/GenBank/DDBJ databases">
        <authorList>
            <person name="Gilroy R."/>
        </authorList>
    </citation>
    <scope>NUCLEOTIDE SEQUENCE</scope>
    <source>
        <strain evidence="2">CHK197-8231</strain>
    </source>
</reference>
<feature type="transmembrane region" description="Helical" evidence="1">
    <location>
        <begin position="77"/>
        <end position="95"/>
    </location>
</feature>
<gene>
    <name evidence="2" type="ORF">IAD49_02515</name>
</gene>
<keyword evidence="1" id="KW-0472">Membrane</keyword>
<proteinExistence type="predicted"/>
<dbReference type="AlphaFoldDB" id="A0A9D1HUT9"/>
<organism evidence="2 3">
    <name type="scientific">Candidatus Fimihabitans intestinipullorum</name>
    <dbReference type="NCBI Taxonomy" id="2840820"/>
    <lineage>
        <taxon>Bacteria</taxon>
        <taxon>Bacillati</taxon>
        <taxon>Mycoplasmatota</taxon>
        <taxon>Mycoplasmatota incertae sedis</taxon>
        <taxon>Candidatus Fimihabitans</taxon>
    </lineage>
</organism>
<dbReference type="EMBL" id="DVML01000013">
    <property type="protein sequence ID" value="HIU22437.1"/>
    <property type="molecule type" value="Genomic_DNA"/>
</dbReference>
<keyword evidence="1" id="KW-1133">Transmembrane helix</keyword>
<feature type="transmembrane region" description="Helical" evidence="1">
    <location>
        <begin position="54"/>
        <end position="71"/>
    </location>
</feature>
<evidence type="ECO:0000256" key="1">
    <source>
        <dbReference type="SAM" id="Phobius"/>
    </source>
</evidence>
<reference evidence="2" key="2">
    <citation type="journal article" date="2021" name="PeerJ">
        <title>Extensive microbial diversity within the chicken gut microbiome revealed by metagenomics and culture.</title>
        <authorList>
            <person name="Gilroy R."/>
            <person name="Ravi A."/>
            <person name="Getino M."/>
            <person name="Pursley I."/>
            <person name="Horton D.L."/>
            <person name="Alikhan N.F."/>
            <person name="Baker D."/>
            <person name="Gharbi K."/>
            <person name="Hall N."/>
            <person name="Watson M."/>
            <person name="Adriaenssens E.M."/>
            <person name="Foster-Nyarko E."/>
            <person name="Jarju S."/>
            <person name="Secka A."/>
            <person name="Antonio M."/>
            <person name="Oren A."/>
            <person name="Chaudhuri R.R."/>
            <person name="La Ragione R."/>
            <person name="Hildebrand F."/>
            <person name="Pallen M.J."/>
        </authorList>
    </citation>
    <scope>NUCLEOTIDE SEQUENCE</scope>
    <source>
        <strain evidence="2">CHK197-8231</strain>
    </source>
</reference>
<keyword evidence="1" id="KW-0812">Transmembrane</keyword>
<evidence type="ECO:0008006" key="4">
    <source>
        <dbReference type="Google" id="ProtNLM"/>
    </source>
</evidence>
<name>A0A9D1HUT9_9BACT</name>
<evidence type="ECO:0000313" key="3">
    <source>
        <dbReference type="Proteomes" id="UP000824087"/>
    </source>
</evidence>